<evidence type="ECO:0000313" key="2">
    <source>
        <dbReference type="Proteomes" id="UP001597511"/>
    </source>
</evidence>
<dbReference type="Gene3D" id="2.60.40.1120">
    <property type="entry name" value="Carboxypeptidase-like, regulatory domain"/>
    <property type="match status" value="1"/>
</dbReference>
<dbReference type="SUPFAM" id="SSF49464">
    <property type="entry name" value="Carboxypeptidase regulatory domain-like"/>
    <property type="match status" value="1"/>
</dbReference>
<accession>A0ABW6ABP9</accession>
<dbReference type="InterPro" id="IPR008969">
    <property type="entry name" value="CarboxyPept-like_regulatory"/>
</dbReference>
<evidence type="ECO:0000313" key="1">
    <source>
        <dbReference type="EMBL" id="MFD2921860.1"/>
    </source>
</evidence>
<proteinExistence type="predicted"/>
<dbReference type="EMBL" id="JBHUOZ010000003">
    <property type="protein sequence ID" value="MFD2921860.1"/>
    <property type="molecule type" value="Genomic_DNA"/>
</dbReference>
<reference evidence="2" key="1">
    <citation type="journal article" date="2019" name="Int. J. Syst. Evol. Microbiol.">
        <title>The Global Catalogue of Microorganisms (GCM) 10K type strain sequencing project: providing services to taxonomists for standard genome sequencing and annotation.</title>
        <authorList>
            <consortium name="The Broad Institute Genomics Platform"/>
            <consortium name="The Broad Institute Genome Sequencing Center for Infectious Disease"/>
            <person name="Wu L."/>
            <person name="Ma J."/>
        </authorList>
    </citation>
    <scope>NUCLEOTIDE SEQUENCE [LARGE SCALE GENOMIC DNA]</scope>
    <source>
        <strain evidence="2">KCTC 23299</strain>
    </source>
</reference>
<organism evidence="1 2">
    <name type="scientific">Terrimonas rubra</name>
    <dbReference type="NCBI Taxonomy" id="1035890"/>
    <lineage>
        <taxon>Bacteria</taxon>
        <taxon>Pseudomonadati</taxon>
        <taxon>Bacteroidota</taxon>
        <taxon>Chitinophagia</taxon>
        <taxon>Chitinophagales</taxon>
        <taxon>Chitinophagaceae</taxon>
        <taxon>Terrimonas</taxon>
    </lineage>
</organism>
<name>A0ABW6ABP9_9BACT</name>
<sequence>MIRIITALLLIIGIVGIINAQNNDRTLTGIVTSSEDAAPLEGVSVFIKGTNASSGTQADGIYYIKVKPSDSVVVFQLDGYEKQEVKISGNAEINIGLKRLPQVFLYDDQKYKNVPTDVIKASFLR</sequence>
<dbReference type="Pfam" id="PF13715">
    <property type="entry name" value="CarbopepD_reg_2"/>
    <property type="match status" value="1"/>
</dbReference>
<gene>
    <name evidence="1" type="ORF">ACFS6H_19225</name>
</gene>
<protein>
    <submittedName>
        <fullName evidence="1">Carboxypeptidase-like regulatory domain-containing protein</fullName>
    </submittedName>
</protein>
<comment type="caution">
    <text evidence="1">The sequence shown here is derived from an EMBL/GenBank/DDBJ whole genome shotgun (WGS) entry which is preliminary data.</text>
</comment>
<keyword evidence="2" id="KW-1185">Reference proteome</keyword>
<dbReference type="Proteomes" id="UP001597511">
    <property type="component" value="Unassembled WGS sequence"/>
</dbReference>
<dbReference type="RefSeq" id="WP_386102987.1">
    <property type="nucleotide sequence ID" value="NZ_JBHUOZ010000003.1"/>
</dbReference>